<keyword evidence="2" id="KW-1185">Reference proteome</keyword>
<evidence type="ECO:0000313" key="2">
    <source>
        <dbReference type="Proteomes" id="UP000476411"/>
    </source>
</evidence>
<accession>A0A6B9ZG22</accession>
<organism evidence="1 2">
    <name type="scientific">Chitinophaga agri</name>
    <dbReference type="NCBI Taxonomy" id="2703787"/>
    <lineage>
        <taxon>Bacteria</taxon>
        <taxon>Pseudomonadati</taxon>
        <taxon>Bacteroidota</taxon>
        <taxon>Chitinophagia</taxon>
        <taxon>Chitinophagales</taxon>
        <taxon>Chitinophagaceae</taxon>
        <taxon>Chitinophaga</taxon>
    </lineage>
</organism>
<proteinExistence type="predicted"/>
<dbReference type="AlphaFoldDB" id="A0A6B9ZG22"/>
<protein>
    <submittedName>
        <fullName evidence="1">Uncharacterized protein</fullName>
    </submittedName>
</protein>
<name>A0A6B9ZG22_9BACT</name>
<dbReference type="KEGG" id="chih:GWR21_15800"/>
<reference evidence="1 2" key="1">
    <citation type="submission" date="2020-01" db="EMBL/GenBank/DDBJ databases">
        <title>Complete genome sequence of Chitinophaga sp. H33E-04 isolated from quinoa roots.</title>
        <authorList>
            <person name="Weon H.-Y."/>
            <person name="Lee S.A."/>
        </authorList>
    </citation>
    <scope>NUCLEOTIDE SEQUENCE [LARGE SCALE GENOMIC DNA]</scope>
    <source>
        <strain evidence="1 2">H33E-04</strain>
    </source>
</reference>
<dbReference type="Proteomes" id="UP000476411">
    <property type="component" value="Chromosome"/>
</dbReference>
<dbReference type="EMBL" id="CP048113">
    <property type="protein sequence ID" value="QHS61006.1"/>
    <property type="molecule type" value="Genomic_DNA"/>
</dbReference>
<sequence length="221" mass="24234">MKTSYKLLIAFAGFLSLLLLIANTVIWANYKRGYTGKESITVKENTPSKFEDLPPFKVLKLQGIPGHGFPVIKTANNRILFTEHHKDAFLYTIQNDTMILNLKDNHVTILECNQLTGVVVEEGSALIQDFQAPAFEVTAAKGCDISLFNIQTDRLSIQGGESINLSVEGGSSRIDTLQVTLGRGSVVNSHDVPYGHVMMDVSNLSQLNLTGASLNALKQIR</sequence>
<evidence type="ECO:0000313" key="1">
    <source>
        <dbReference type="EMBL" id="QHS61006.1"/>
    </source>
</evidence>
<gene>
    <name evidence="1" type="ORF">GWR21_15800</name>
</gene>
<dbReference type="RefSeq" id="WP_162332689.1">
    <property type="nucleotide sequence ID" value="NZ_CP048113.1"/>
</dbReference>